<dbReference type="EMBL" id="OBQI01000003">
    <property type="protein sequence ID" value="SOC49856.1"/>
    <property type="molecule type" value="Genomic_DNA"/>
</dbReference>
<dbReference type="PANTHER" id="PTHR37981">
    <property type="entry name" value="LIPASE 2"/>
    <property type="match status" value="1"/>
</dbReference>
<reference evidence="4" key="1">
    <citation type="submission" date="2017-08" db="EMBL/GenBank/DDBJ databases">
        <authorList>
            <person name="Varghese N."/>
            <person name="Submissions S."/>
        </authorList>
    </citation>
    <scope>NUCLEOTIDE SEQUENCE [LARGE SCALE GENOMIC DNA]</scope>
    <source>
        <strain evidence="4">DSM 4725</strain>
    </source>
</reference>
<sequence length="258" mass="27448">MTLTVVSLGSSFAAGPFIPPIVDAEAGRSGRNYPRLAAARLGAELVDLTVSGATTATILDEPQTTSSGRVYAPQIESVPRDADVVTITAGGNDLTYTASMLFAAFRRLDPAHPTSRFLAPRFPDGLQEPSAEMVETAQSGLVRIVEGVSARTDHARIVLVDYLTVVGGGTSGGAWFDDAERDLFLRMRTALEGAYVRAAEQSGAELVRMSDLSREHCLDSAEPWVRGLLTDPASSTGSFHPNALGMERVAEELVRQLA</sequence>
<dbReference type="Gene3D" id="3.40.50.1110">
    <property type="entry name" value="SGNH hydrolase"/>
    <property type="match status" value="1"/>
</dbReference>
<dbReference type="GO" id="GO:0006629">
    <property type="term" value="P:lipid metabolic process"/>
    <property type="evidence" value="ECO:0007669"/>
    <property type="project" value="TreeGrafter"/>
</dbReference>
<organism evidence="3 4">
    <name type="scientific">Blastococcus aggregatus</name>
    <dbReference type="NCBI Taxonomy" id="38502"/>
    <lineage>
        <taxon>Bacteria</taxon>
        <taxon>Bacillati</taxon>
        <taxon>Actinomycetota</taxon>
        <taxon>Actinomycetes</taxon>
        <taxon>Geodermatophilales</taxon>
        <taxon>Geodermatophilaceae</taxon>
        <taxon>Blastococcus</taxon>
    </lineage>
</organism>
<dbReference type="Proteomes" id="UP000219435">
    <property type="component" value="Unassembled WGS sequence"/>
</dbReference>
<dbReference type="InterPro" id="IPR036514">
    <property type="entry name" value="SGNH_hydro_sf"/>
</dbReference>
<dbReference type="PANTHER" id="PTHR37981:SF1">
    <property type="entry name" value="SGNH HYDROLASE-TYPE ESTERASE DOMAIN-CONTAINING PROTEIN"/>
    <property type="match status" value="1"/>
</dbReference>
<evidence type="ECO:0000313" key="4">
    <source>
        <dbReference type="Proteomes" id="UP000219435"/>
    </source>
</evidence>
<dbReference type="GO" id="GO:0016788">
    <property type="term" value="F:hydrolase activity, acting on ester bonds"/>
    <property type="evidence" value="ECO:0007669"/>
    <property type="project" value="InterPro"/>
</dbReference>
<protein>
    <submittedName>
        <fullName evidence="3">GDSL-like Lipase/Acylhydrolase family protein</fullName>
    </submittedName>
</protein>
<gene>
    <name evidence="3" type="ORF">SAMN05660748_2588</name>
</gene>
<keyword evidence="4" id="KW-1185">Reference proteome</keyword>
<name>A0A285V9Y9_9ACTN</name>
<evidence type="ECO:0000256" key="1">
    <source>
        <dbReference type="PIRSR" id="PIRSR637460-1"/>
    </source>
</evidence>
<accession>A0A285V9Y9</accession>
<dbReference type="SUPFAM" id="SSF52266">
    <property type="entry name" value="SGNH hydrolase"/>
    <property type="match status" value="1"/>
</dbReference>
<evidence type="ECO:0000313" key="3">
    <source>
        <dbReference type="EMBL" id="SOC49856.1"/>
    </source>
</evidence>
<dbReference type="Pfam" id="PF13472">
    <property type="entry name" value="Lipase_GDSL_2"/>
    <property type="match status" value="1"/>
</dbReference>
<dbReference type="OrthoDB" id="5503950at2"/>
<feature type="domain" description="SGNH hydrolase-type esterase" evidence="2">
    <location>
        <begin position="8"/>
        <end position="247"/>
    </location>
</feature>
<dbReference type="RefSeq" id="WP_097195370.1">
    <property type="nucleotide sequence ID" value="NZ_OBQI01000003.1"/>
</dbReference>
<feature type="active site" description="Nucleophile" evidence="1">
    <location>
        <position position="11"/>
    </location>
</feature>
<dbReference type="InterPro" id="IPR037460">
    <property type="entry name" value="SEST-like"/>
</dbReference>
<dbReference type="CDD" id="cd01823">
    <property type="entry name" value="SEST_like"/>
    <property type="match status" value="1"/>
</dbReference>
<proteinExistence type="predicted"/>
<dbReference type="InterPro" id="IPR013830">
    <property type="entry name" value="SGNH_hydro"/>
</dbReference>
<evidence type="ECO:0000259" key="2">
    <source>
        <dbReference type="Pfam" id="PF13472"/>
    </source>
</evidence>
<feature type="active site" evidence="1">
    <location>
        <position position="240"/>
    </location>
</feature>
<keyword evidence="3" id="KW-0378">Hydrolase</keyword>
<dbReference type="AlphaFoldDB" id="A0A285V9Y9"/>